<dbReference type="Proteomes" id="UP001596031">
    <property type="component" value="Unassembled WGS sequence"/>
</dbReference>
<dbReference type="EMBL" id="JBHSMS010000026">
    <property type="protein sequence ID" value="MFC5511008.1"/>
    <property type="molecule type" value="Genomic_DNA"/>
</dbReference>
<accession>A0ABW0PFB3</accession>
<organism evidence="1 2">
    <name type="scientific">Massilia jejuensis</name>
    <dbReference type="NCBI Taxonomy" id="648894"/>
    <lineage>
        <taxon>Bacteria</taxon>
        <taxon>Pseudomonadati</taxon>
        <taxon>Pseudomonadota</taxon>
        <taxon>Betaproteobacteria</taxon>
        <taxon>Burkholderiales</taxon>
        <taxon>Oxalobacteraceae</taxon>
        <taxon>Telluria group</taxon>
        <taxon>Massilia</taxon>
    </lineage>
</organism>
<sequence length="45" mass="4822">MLIAKPAMTAVAAADMRFARPSWRDAWMAVADMADAKALAKARDG</sequence>
<proteinExistence type="predicted"/>
<evidence type="ECO:0000313" key="2">
    <source>
        <dbReference type="Proteomes" id="UP001596031"/>
    </source>
</evidence>
<name>A0ABW0PFB3_9BURK</name>
<evidence type="ECO:0000313" key="1">
    <source>
        <dbReference type="EMBL" id="MFC5511008.1"/>
    </source>
</evidence>
<protein>
    <submittedName>
        <fullName evidence="1">Uncharacterized protein</fullName>
    </submittedName>
</protein>
<dbReference type="RefSeq" id="WP_379719101.1">
    <property type="nucleotide sequence ID" value="NZ_JBHSMS010000026.1"/>
</dbReference>
<keyword evidence="2" id="KW-1185">Reference proteome</keyword>
<gene>
    <name evidence="1" type="ORF">ACFPOU_07705</name>
</gene>
<comment type="caution">
    <text evidence="1">The sequence shown here is derived from an EMBL/GenBank/DDBJ whole genome shotgun (WGS) entry which is preliminary data.</text>
</comment>
<reference evidence="2" key="1">
    <citation type="journal article" date="2019" name="Int. J. Syst. Evol. Microbiol.">
        <title>The Global Catalogue of Microorganisms (GCM) 10K type strain sequencing project: providing services to taxonomists for standard genome sequencing and annotation.</title>
        <authorList>
            <consortium name="The Broad Institute Genomics Platform"/>
            <consortium name="The Broad Institute Genome Sequencing Center for Infectious Disease"/>
            <person name="Wu L."/>
            <person name="Ma J."/>
        </authorList>
    </citation>
    <scope>NUCLEOTIDE SEQUENCE [LARGE SCALE GENOMIC DNA]</scope>
    <source>
        <strain evidence="2">CCUG 38813</strain>
    </source>
</reference>